<dbReference type="Gene3D" id="3.40.390.10">
    <property type="entry name" value="Collagenase (Catalytic Domain)"/>
    <property type="match status" value="1"/>
</dbReference>
<dbReference type="Gene3D" id="1.10.1370.40">
    <property type="match status" value="1"/>
</dbReference>
<dbReference type="InterPro" id="IPR024077">
    <property type="entry name" value="Neurolysin/TOP_dom2"/>
</dbReference>
<evidence type="ECO:0000259" key="10">
    <source>
        <dbReference type="Pfam" id="PF01432"/>
    </source>
</evidence>
<feature type="chain" id="PRO_5017273634" evidence="9">
    <location>
        <begin position="27"/>
        <end position="669"/>
    </location>
</feature>
<proteinExistence type="inferred from homology"/>
<evidence type="ECO:0000256" key="5">
    <source>
        <dbReference type="ARBA" id="ARBA00022833"/>
    </source>
</evidence>
<dbReference type="EMBL" id="FMYL01000003">
    <property type="protein sequence ID" value="SDB87788.1"/>
    <property type="molecule type" value="Genomic_DNA"/>
</dbReference>
<dbReference type="GO" id="GO:0006518">
    <property type="term" value="P:peptide metabolic process"/>
    <property type="evidence" value="ECO:0007669"/>
    <property type="project" value="TreeGrafter"/>
</dbReference>
<keyword evidence="2 7" id="KW-0645">Protease</keyword>
<protein>
    <submittedName>
        <fullName evidence="11">Thimet oligopeptidase</fullName>
    </submittedName>
</protein>
<evidence type="ECO:0000256" key="9">
    <source>
        <dbReference type="SAM" id="SignalP"/>
    </source>
</evidence>
<dbReference type="Gene3D" id="1.10.1370.10">
    <property type="entry name" value="Neurolysin, domain 3"/>
    <property type="match status" value="1"/>
</dbReference>
<dbReference type="GO" id="GO:0004222">
    <property type="term" value="F:metalloendopeptidase activity"/>
    <property type="evidence" value="ECO:0007669"/>
    <property type="project" value="InterPro"/>
</dbReference>
<keyword evidence="8" id="KW-0175">Coiled coil</keyword>
<dbReference type="PANTHER" id="PTHR11804">
    <property type="entry name" value="PROTEASE M3 THIMET OLIGOPEPTIDASE-RELATED"/>
    <property type="match status" value="1"/>
</dbReference>
<dbReference type="InterPro" id="IPR024079">
    <property type="entry name" value="MetalloPept_cat_dom_sf"/>
</dbReference>
<dbReference type="OrthoDB" id="9773538at2"/>
<keyword evidence="12" id="KW-1185">Reference proteome</keyword>
<dbReference type="InterPro" id="IPR001567">
    <property type="entry name" value="Pept_M3A_M3B_dom"/>
</dbReference>
<dbReference type="Proteomes" id="UP000242501">
    <property type="component" value="Unassembled WGS sequence"/>
</dbReference>
<dbReference type="PANTHER" id="PTHR11804:SF84">
    <property type="entry name" value="SACCHAROLYSIN"/>
    <property type="match status" value="1"/>
</dbReference>
<keyword evidence="3 7" id="KW-0479">Metal-binding</keyword>
<evidence type="ECO:0000256" key="1">
    <source>
        <dbReference type="ARBA" id="ARBA00006040"/>
    </source>
</evidence>
<keyword evidence="5 7" id="KW-0862">Zinc</keyword>
<accession>A0A1G6H0X4</accession>
<feature type="coiled-coil region" evidence="8">
    <location>
        <begin position="161"/>
        <end position="188"/>
    </location>
</feature>
<evidence type="ECO:0000313" key="12">
    <source>
        <dbReference type="Proteomes" id="UP000242501"/>
    </source>
</evidence>
<evidence type="ECO:0000313" key="11">
    <source>
        <dbReference type="EMBL" id="SDB87788.1"/>
    </source>
</evidence>
<comment type="similarity">
    <text evidence="1 7">Belongs to the peptidase M3 family.</text>
</comment>
<dbReference type="AlphaFoldDB" id="A0A1G6H0X4"/>
<sequence length="669" mass="76828">MKKTQCLPQRLALAVSMAFTATGIYAQTDATYPTIPLLGVQDVTVGCKQHIQNYHNDVKQLEQTKNNTSWFAMWDKFNAKQQDFMGPVEILSQVSPDATLRQHAEDCIVEYTKFTTDLYQNEIIYQKFKQSAPRDAIDTKFKQDNLESFEDTGVGLSTEKKVQLKNILEQLTQLSQEYDRNVRENKTKLEFTADQLKGLPESYITNLKKNAAGHYLLGFEYPEYNPFMQLADDDQARQKYYYEFTRRGTEKNLAILKNIMDLRYQMAQIFGYPSYADWATKNRMAKDSKTVNQFLANVKNFVTPLQQQTLDQLQAFKAKTLNIPLSDAKIQPWSTSYWGEKYRKANYQVDQEQLRQYFPTEASQAWLLAITSHLYGMRFEQAQVPVWQKEVRYFNVFDAKTNQFLGGLYIDPFPREGKYGHAAVWPIYGSSTLTKRTPIAVLVTNFNRKGLNADELETFVHEFGHAMHNILSKTRYVGQAGTSVERDFVEAPSQMYEEWAKNLQPLSQLSHYCSPACPTVDQALVTRLNAAKNYGASIQYARQTLYAQYDMSIHAADALQKDPMTVWKNMETQTSLGYMDGTEFPGQFGHLVSGYGAGYYGYMWSQVIALDMLSAYKGNLMDSQVGQRYRQTILSQGSQKPATELIKDFLKRPTNNTAFYQEIGGQRLK</sequence>
<gene>
    <name evidence="11" type="ORF">SAMN05421733_103125</name>
</gene>
<evidence type="ECO:0000256" key="6">
    <source>
        <dbReference type="ARBA" id="ARBA00023049"/>
    </source>
</evidence>
<feature type="signal peptide" evidence="9">
    <location>
        <begin position="1"/>
        <end position="26"/>
    </location>
</feature>
<evidence type="ECO:0000256" key="3">
    <source>
        <dbReference type="ARBA" id="ARBA00022723"/>
    </source>
</evidence>
<keyword evidence="4 7" id="KW-0378">Hydrolase</keyword>
<dbReference type="GO" id="GO:0006508">
    <property type="term" value="P:proteolysis"/>
    <property type="evidence" value="ECO:0007669"/>
    <property type="project" value="UniProtKB-KW"/>
</dbReference>
<dbReference type="SUPFAM" id="SSF55486">
    <property type="entry name" value="Metalloproteases ('zincins'), catalytic domain"/>
    <property type="match status" value="1"/>
</dbReference>
<feature type="domain" description="Peptidase M3A/M3B catalytic" evidence="10">
    <location>
        <begin position="227"/>
        <end position="664"/>
    </location>
</feature>
<name>A0A1G6H0X4_9GAMM</name>
<organism evidence="11 12">
    <name type="scientific">Acinetobacter boissieri</name>
    <dbReference type="NCBI Taxonomy" id="1219383"/>
    <lineage>
        <taxon>Bacteria</taxon>
        <taxon>Pseudomonadati</taxon>
        <taxon>Pseudomonadota</taxon>
        <taxon>Gammaproteobacteria</taxon>
        <taxon>Moraxellales</taxon>
        <taxon>Moraxellaceae</taxon>
        <taxon>Acinetobacter</taxon>
    </lineage>
</organism>
<evidence type="ECO:0000256" key="8">
    <source>
        <dbReference type="SAM" id="Coils"/>
    </source>
</evidence>
<keyword evidence="6 7" id="KW-0482">Metalloprotease</keyword>
<comment type="cofactor">
    <cofactor evidence="7">
        <name>Zn(2+)</name>
        <dbReference type="ChEBI" id="CHEBI:29105"/>
    </cofactor>
    <text evidence="7">Binds 1 zinc ion.</text>
</comment>
<dbReference type="Pfam" id="PF01432">
    <property type="entry name" value="Peptidase_M3"/>
    <property type="match status" value="1"/>
</dbReference>
<dbReference type="STRING" id="1219383.SAMN05421733_103125"/>
<reference evidence="12" key="1">
    <citation type="submission" date="2016-09" db="EMBL/GenBank/DDBJ databases">
        <authorList>
            <person name="Varghese N."/>
            <person name="Submissions S."/>
        </authorList>
    </citation>
    <scope>NUCLEOTIDE SEQUENCE [LARGE SCALE GENOMIC DNA]</scope>
    <source>
        <strain evidence="12">ANC 4422</strain>
    </source>
</reference>
<dbReference type="CDD" id="cd06455">
    <property type="entry name" value="M3A_TOP"/>
    <property type="match status" value="1"/>
</dbReference>
<dbReference type="GO" id="GO:0046872">
    <property type="term" value="F:metal ion binding"/>
    <property type="evidence" value="ECO:0007669"/>
    <property type="project" value="UniProtKB-UniRule"/>
</dbReference>
<evidence type="ECO:0000256" key="7">
    <source>
        <dbReference type="RuleBase" id="RU003435"/>
    </source>
</evidence>
<evidence type="ECO:0000256" key="2">
    <source>
        <dbReference type="ARBA" id="ARBA00022670"/>
    </source>
</evidence>
<dbReference type="InterPro" id="IPR045090">
    <property type="entry name" value="Pept_M3A_M3B"/>
</dbReference>
<keyword evidence="9" id="KW-0732">Signal</keyword>
<evidence type="ECO:0000256" key="4">
    <source>
        <dbReference type="ARBA" id="ARBA00022801"/>
    </source>
</evidence>